<keyword evidence="1" id="KW-0496">Mitochondrion</keyword>
<dbReference type="PANTHER" id="PTHR36181">
    <property type="entry name" value="INTRON-ENCODED ENDONUCLEASE AI3-RELATED"/>
    <property type="match status" value="1"/>
</dbReference>
<geneLocation type="mitochondrion" evidence="1"/>
<reference evidence="1" key="1">
    <citation type="submission" date="2016-12" db="EMBL/GenBank/DDBJ databases">
        <authorList>
            <person name="Song W.-J."/>
            <person name="Kurnit D.M."/>
        </authorList>
    </citation>
    <scope>NUCLEOTIDE SEQUENCE</scope>
</reference>
<name>A0A1W5RR88_SACPA</name>
<dbReference type="EMBL" id="KY287648">
    <property type="protein sequence ID" value="AQX35965.1"/>
    <property type="molecule type" value="Genomic_DNA"/>
</dbReference>
<reference evidence="1" key="2">
    <citation type="journal article" date="2017" name="Mol. Biol. Evol.">
        <title>Mitochondrial recombination and introgression during speciation by hybridization.</title>
        <authorList>
            <person name="Leducq J.B."/>
            <person name="Henault M."/>
            <person name="Charron G."/>
            <person name="Nielly-Thibault L."/>
            <person name="Terrat Y."/>
            <person name="Fiumera H.L."/>
            <person name="Jesse Shapiro B."/>
            <person name="Landry C.R."/>
        </authorList>
    </citation>
    <scope>NUCLEOTIDE SEQUENCE</scope>
</reference>
<evidence type="ECO:0008006" key="2">
    <source>
        <dbReference type="Google" id="ProtNLM"/>
    </source>
</evidence>
<dbReference type="Gene3D" id="3.10.28.10">
    <property type="entry name" value="Homing endonucleases"/>
    <property type="match status" value="2"/>
</dbReference>
<evidence type="ECO:0000313" key="1">
    <source>
        <dbReference type="EMBL" id="AQX35965.1"/>
    </source>
</evidence>
<dbReference type="InterPro" id="IPR027434">
    <property type="entry name" value="Homing_endonucl"/>
</dbReference>
<sequence length="385" mass="45683">MYYFLFFFLTALIITMLLLLNNNNLISNNNMMMNNNMSLASQIHLITGFVTVNNIENIYKDIFNNYKDIMDKYSMKLYKNNNNLPKMLEDFTEEEKGYYLSGLFEGDGNIYTRTFSIVFSIEDAPLAHYLCQYFKMGYIDYKNNSPSASAPRAGRTKKELTVVKWNIMKESEQRIFTNYINGKLLTYKRYDQYYKYNFDKKLNILLMKPMEFNVLLNPWLMGFTDADGYFYSGLSNKLTIVMKYELSQKENYILVRPAPRGTDPKGDIIKKYSNTGTVYKRDFKSGTYAHIYTVTSNIGMKPFIEYFNKYKPLSIRRYRQYLLLNITYTLRINKMQSMSNIKPMFIDLTYFSKLLLMSSNMKNKQLNNAMIIINYYRKLRNLNEK</sequence>
<protein>
    <recommendedName>
        <fullName evidence="2">Homing endonuclease LAGLIDADG domain-containing protein</fullName>
    </recommendedName>
</protein>
<dbReference type="EMBL" id="KY287649">
    <property type="protein sequence ID" value="AQX35973.1"/>
    <property type="molecule type" value="Genomic_DNA"/>
</dbReference>
<dbReference type="EMBL" id="KY287643">
    <property type="protein sequence ID" value="AQX35888.1"/>
    <property type="molecule type" value="Genomic_DNA"/>
</dbReference>
<proteinExistence type="predicted"/>
<dbReference type="AlphaFoldDB" id="A0A1W5RR88"/>
<accession>A0A1W5RR88</accession>
<organism evidence="1">
    <name type="scientific">Saccharomyces paradoxus</name>
    <name type="common">Yeast</name>
    <name type="synonym">Saccharomyces douglasii</name>
    <dbReference type="NCBI Taxonomy" id="27291"/>
    <lineage>
        <taxon>Eukaryota</taxon>
        <taxon>Fungi</taxon>
        <taxon>Dikarya</taxon>
        <taxon>Ascomycota</taxon>
        <taxon>Saccharomycotina</taxon>
        <taxon>Saccharomycetes</taxon>
        <taxon>Saccharomycetales</taxon>
        <taxon>Saccharomycetaceae</taxon>
        <taxon>Saccharomyces</taxon>
    </lineage>
</organism>
<dbReference type="SUPFAM" id="SSF55608">
    <property type="entry name" value="Homing endonucleases"/>
    <property type="match status" value="2"/>
</dbReference>
<dbReference type="PANTHER" id="PTHR36181:SF3">
    <property type="entry name" value="INTRON-ENCODED DNA ENDONUCLEASE AI5 BETA"/>
    <property type="match status" value="1"/>
</dbReference>
<gene>
    <name evidence="1" type="primary">orf385</name>
</gene>
<dbReference type="InterPro" id="IPR051289">
    <property type="entry name" value="LAGLIDADG_Endonuclease"/>
</dbReference>